<keyword evidence="2" id="KW-1185">Reference proteome</keyword>
<gene>
    <name evidence="1" type="ORF">DERYTH_LOCUS11970</name>
</gene>
<reference evidence="1" key="1">
    <citation type="submission" date="2021-06" db="EMBL/GenBank/DDBJ databases">
        <authorList>
            <person name="Kallberg Y."/>
            <person name="Tangrot J."/>
            <person name="Rosling A."/>
        </authorList>
    </citation>
    <scope>NUCLEOTIDE SEQUENCE</scope>
    <source>
        <strain evidence="1">MA453B</strain>
    </source>
</reference>
<dbReference type="Proteomes" id="UP000789405">
    <property type="component" value="Unassembled WGS sequence"/>
</dbReference>
<feature type="non-terminal residue" evidence="1">
    <location>
        <position position="1"/>
    </location>
</feature>
<comment type="caution">
    <text evidence="1">The sequence shown here is derived from an EMBL/GenBank/DDBJ whole genome shotgun (WGS) entry which is preliminary data.</text>
</comment>
<accession>A0A9N9EPT1</accession>
<proteinExistence type="predicted"/>
<evidence type="ECO:0000313" key="1">
    <source>
        <dbReference type="EMBL" id="CAG8683811.1"/>
    </source>
</evidence>
<name>A0A9N9EPT1_9GLOM</name>
<sequence length="134" mass="15490">MPLPGQHFKEIFIPIVFLPISYNYASKALIPSLQVMSLKSDLCETCKTMKMDIQYTTQHEKKLELTEIFLAHLSHAQKECDYYNNNIVKAVEDGKCNEITVESQFCNTDYLPNAQQTNYIIDEAEMSDDSRQKK</sequence>
<organism evidence="1 2">
    <name type="scientific">Dentiscutata erythropus</name>
    <dbReference type="NCBI Taxonomy" id="1348616"/>
    <lineage>
        <taxon>Eukaryota</taxon>
        <taxon>Fungi</taxon>
        <taxon>Fungi incertae sedis</taxon>
        <taxon>Mucoromycota</taxon>
        <taxon>Glomeromycotina</taxon>
        <taxon>Glomeromycetes</taxon>
        <taxon>Diversisporales</taxon>
        <taxon>Gigasporaceae</taxon>
        <taxon>Dentiscutata</taxon>
    </lineage>
</organism>
<dbReference type="EMBL" id="CAJVPY010007657">
    <property type="protein sequence ID" value="CAG8683811.1"/>
    <property type="molecule type" value="Genomic_DNA"/>
</dbReference>
<protein>
    <submittedName>
        <fullName evidence="1">11738_t:CDS:1</fullName>
    </submittedName>
</protein>
<dbReference type="OrthoDB" id="2419521at2759"/>
<evidence type="ECO:0000313" key="2">
    <source>
        <dbReference type="Proteomes" id="UP000789405"/>
    </source>
</evidence>
<dbReference type="AlphaFoldDB" id="A0A9N9EPT1"/>